<evidence type="ECO:0008006" key="4">
    <source>
        <dbReference type="Google" id="ProtNLM"/>
    </source>
</evidence>
<organism evidence="2 3">
    <name type="scientific">Rugamonas rubra</name>
    <dbReference type="NCBI Taxonomy" id="758825"/>
    <lineage>
        <taxon>Bacteria</taxon>
        <taxon>Pseudomonadati</taxon>
        <taxon>Pseudomonadota</taxon>
        <taxon>Betaproteobacteria</taxon>
        <taxon>Burkholderiales</taxon>
        <taxon>Oxalobacteraceae</taxon>
        <taxon>Telluria group</taxon>
        <taxon>Rugamonas</taxon>
    </lineage>
</organism>
<sequence length="129" mass="13555">MRRTCHLAAVLAALAPTLPTSLALGLTLALAPPLAATAAAQGIERPFPPDALRGKMTPGYFPDLLIDGKPRRLAAGARIFNQDNMIAMPATLRGSDIVVNYTVDAAGMLERVWILNDDEAARPAPAAAK</sequence>
<evidence type="ECO:0000313" key="2">
    <source>
        <dbReference type="EMBL" id="SFL48602.1"/>
    </source>
</evidence>
<protein>
    <recommendedName>
        <fullName evidence="4">Nickel/cobalt transporter regulator</fullName>
    </recommendedName>
</protein>
<keyword evidence="3" id="KW-1185">Reference proteome</keyword>
<feature type="chain" id="PRO_5011521571" description="Nickel/cobalt transporter regulator" evidence="1">
    <location>
        <begin position="24"/>
        <end position="129"/>
    </location>
</feature>
<dbReference type="Proteomes" id="UP000199470">
    <property type="component" value="Unassembled WGS sequence"/>
</dbReference>
<keyword evidence="1" id="KW-0732">Signal</keyword>
<dbReference type="AlphaFoldDB" id="A0A1I4I2D4"/>
<proteinExistence type="predicted"/>
<evidence type="ECO:0000256" key="1">
    <source>
        <dbReference type="SAM" id="SignalP"/>
    </source>
</evidence>
<reference evidence="2 3" key="1">
    <citation type="submission" date="2016-10" db="EMBL/GenBank/DDBJ databases">
        <authorList>
            <person name="de Groot N.N."/>
        </authorList>
    </citation>
    <scope>NUCLEOTIDE SEQUENCE [LARGE SCALE GENOMIC DNA]</scope>
    <source>
        <strain evidence="2 3">ATCC 43154</strain>
    </source>
</reference>
<gene>
    <name evidence="2" type="ORF">SAMN02982985_00419</name>
</gene>
<dbReference type="EMBL" id="FOTW01000004">
    <property type="protein sequence ID" value="SFL48602.1"/>
    <property type="molecule type" value="Genomic_DNA"/>
</dbReference>
<feature type="signal peptide" evidence="1">
    <location>
        <begin position="1"/>
        <end position="23"/>
    </location>
</feature>
<evidence type="ECO:0000313" key="3">
    <source>
        <dbReference type="Proteomes" id="UP000199470"/>
    </source>
</evidence>
<name>A0A1I4I2D4_9BURK</name>
<accession>A0A1I4I2D4</accession>